<dbReference type="EMBL" id="BQKE01000001">
    <property type="protein sequence ID" value="GJM61376.1"/>
    <property type="molecule type" value="Genomic_DNA"/>
</dbReference>
<proteinExistence type="predicted"/>
<dbReference type="AlphaFoldDB" id="A0AAN5ALE9"/>
<gene>
    <name evidence="1" type="ORF">PEDI_19280</name>
</gene>
<comment type="caution">
    <text evidence="1">The sequence shown here is derived from an EMBL/GenBank/DDBJ whole genome shotgun (WGS) entry which is preliminary data.</text>
</comment>
<dbReference type="Proteomes" id="UP001310022">
    <property type="component" value="Unassembled WGS sequence"/>
</dbReference>
<evidence type="ECO:0000313" key="2">
    <source>
        <dbReference type="Proteomes" id="UP001310022"/>
    </source>
</evidence>
<protein>
    <submittedName>
        <fullName evidence="1">Uncharacterized protein</fullName>
    </submittedName>
</protein>
<keyword evidence="2" id="KW-1185">Reference proteome</keyword>
<organism evidence="1 2">
    <name type="scientific">Persicobacter diffluens</name>
    <dbReference type="NCBI Taxonomy" id="981"/>
    <lineage>
        <taxon>Bacteria</taxon>
        <taxon>Pseudomonadati</taxon>
        <taxon>Bacteroidota</taxon>
        <taxon>Cytophagia</taxon>
        <taxon>Cytophagales</taxon>
        <taxon>Persicobacteraceae</taxon>
        <taxon>Persicobacter</taxon>
    </lineage>
</organism>
<sequence>MELNISGMECKMVRKHLPGFAKLLGGNQGFRESGIYNKMFVSVFDRWLSEGEIHNKIFIDEHFEEVIKRRKRFREFITEVNSGTILYSWRYKRHNRLHIQKPESIKDVLRKCDFDRLWSHSGERYSFLLPDYGAVYEEGWDWTNIIWFLDVGKTGPLIEAAKKSGLYILK</sequence>
<accession>A0AAN5ALE9</accession>
<reference evidence="1 2" key="1">
    <citation type="submission" date="2021-12" db="EMBL/GenBank/DDBJ databases">
        <title>Genome sequencing of bacteria with rrn-lacking chromosome and rrn-plasmid.</title>
        <authorList>
            <person name="Anda M."/>
            <person name="Iwasaki W."/>
        </authorList>
    </citation>
    <scope>NUCLEOTIDE SEQUENCE [LARGE SCALE GENOMIC DNA]</scope>
    <source>
        <strain evidence="1 2">NBRC 15940</strain>
    </source>
</reference>
<name>A0AAN5ALE9_9BACT</name>
<evidence type="ECO:0000313" key="1">
    <source>
        <dbReference type="EMBL" id="GJM61376.1"/>
    </source>
</evidence>
<dbReference type="RefSeq" id="WP_338236933.1">
    <property type="nucleotide sequence ID" value="NZ_BQKE01000001.1"/>
</dbReference>